<evidence type="ECO:0000256" key="6">
    <source>
        <dbReference type="SAM" id="Phobius"/>
    </source>
</evidence>
<dbReference type="InterPro" id="IPR017039">
    <property type="entry name" value="Virul_fac_BrkB"/>
</dbReference>
<dbReference type="OrthoDB" id="9808671at2"/>
<evidence type="ECO:0000256" key="4">
    <source>
        <dbReference type="ARBA" id="ARBA00022989"/>
    </source>
</evidence>
<name>F5RDW4_METUF</name>
<dbReference type="PANTHER" id="PTHR30213">
    <property type="entry name" value="INNER MEMBRANE PROTEIN YHJD"/>
    <property type="match status" value="1"/>
</dbReference>
<dbReference type="EMBL" id="AFHG01000052">
    <property type="protein sequence ID" value="EGK71099.1"/>
    <property type="molecule type" value="Genomic_DNA"/>
</dbReference>
<evidence type="ECO:0000313" key="7">
    <source>
        <dbReference type="EMBL" id="EGK71099.1"/>
    </source>
</evidence>
<evidence type="ECO:0000256" key="1">
    <source>
        <dbReference type="ARBA" id="ARBA00004651"/>
    </source>
</evidence>
<dbReference type="NCBIfam" id="TIGR00765">
    <property type="entry name" value="yihY_not_rbn"/>
    <property type="match status" value="1"/>
</dbReference>
<keyword evidence="8" id="KW-1185">Reference proteome</keyword>
<dbReference type="PANTHER" id="PTHR30213:SF0">
    <property type="entry name" value="UPF0761 MEMBRANE PROTEIN YIHY"/>
    <property type="match status" value="1"/>
</dbReference>
<protein>
    <submittedName>
        <fullName evidence="7">Uncharacterized protein</fullName>
    </submittedName>
</protein>
<dbReference type="AlphaFoldDB" id="F5RDW4"/>
<evidence type="ECO:0000256" key="5">
    <source>
        <dbReference type="ARBA" id="ARBA00023136"/>
    </source>
</evidence>
<comment type="subcellular location">
    <subcellularLocation>
        <location evidence="1">Cell membrane</location>
        <topology evidence="1">Multi-pass membrane protein</topology>
    </subcellularLocation>
</comment>
<comment type="caution">
    <text evidence="7">The sequence shown here is derived from an EMBL/GenBank/DDBJ whole genome shotgun (WGS) entry which is preliminary data.</text>
</comment>
<keyword evidence="2" id="KW-1003">Cell membrane</keyword>
<feature type="transmembrane region" description="Helical" evidence="6">
    <location>
        <begin position="129"/>
        <end position="154"/>
    </location>
</feature>
<evidence type="ECO:0000256" key="3">
    <source>
        <dbReference type="ARBA" id="ARBA00022692"/>
    </source>
</evidence>
<proteinExistence type="predicted"/>
<gene>
    <name evidence="7" type="ORF">METUNv1_02485</name>
</gene>
<feature type="transmembrane region" description="Helical" evidence="6">
    <location>
        <begin position="235"/>
        <end position="259"/>
    </location>
</feature>
<organism evidence="7 8">
    <name type="scientific">Methyloversatilis universalis (strain ATCC BAA-1314 / DSM 25237 / JCM 13912 / CCUG 52030 / FAM5)</name>
    <dbReference type="NCBI Taxonomy" id="1000565"/>
    <lineage>
        <taxon>Bacteria</taxon>
        <taxon>Pseudomonadati</taxon>
        <taxon>Pseudomonadota</taxon>
        <taxon>Betaproteobacteria</taxon>
        <taxon>Nitrosomonadales</taxon>
        <taxon>Sterolibacteriaceae</taxon>
        <taxon>Methyloversatilis</taxon>
    </lineage>
</organism>
<accession>F5RDW4</accession>
<feature type="transmembrane region" description="Helical" evidence="6">
    <location>
        <begin position="195"/>
        <end position="215"/>
    </location>
</feature>
<keyword evidence="4 6" id="KW-1133">Transmembrane helix</keyword>
<keyword evidence="3 6" id="KW-0812">Transmembrane</keyword>
<dbReference type="eggNOG" id="COG1295">
    <property type="taxonomic scope" value="Bacteria"/>
</dbReference>
<reference evidence="7 8" key="1">
    <citation type="journal article" date="2011" name="J. Bacteriol.">
        <title>Genome sequence of Methyloversatilis universalis FAM5T, a methylotrophic representative of the order Rhodocyclales.</title>
        <authorList>
            <person name="Kittichotirat W."/>
            <person name="Good N.M."/>
            <person name="Hall R."/>
            <person name="Bringel F."/>
            <person name="Lajus A."/>
            <person name="Medigue C."/>
            <person name="Smalley N.E."/>
            <person name="Beck D."/>
            <person name="Bumgarner R."/>
            <person name="Vuilleumier S."/>
            <person name="Kalyuzhnaya M.G."/>
        </authorList>
    </citation>
    <scope>NUCLEOTIDE SEQUENCE [LARGE SCALE GENOMIC DNA]</scope>
    <source>
        <strain evidence="8">ATCC BAA-1314 / JCM 13912 / FAM5</strain>
    </source>
</reference>
<dbReference type="GO" id="GO:0005886">
    <property type="term" value="C:plasma membrane"/>
    <property type="evidence" value="ECO:0007669"/>
    <property type="project" value="UniProtKB-SubCell"/>
</dbReference>
<evidence type="ECO:0000256" key="2">
    <source>
        <dbReference type="ARBA" id="ARBA00022475"/>
    </source>
</evidence>
<keyword evidence="5 6" id="KW-0472">Membrane</keyword>
<dbReference type="Proteomes" id="UP000005019">
    <property type="component" value="Unassembled WGS sequence"/>
</dbReference>
<evidence type="ECO:0000313" key="8">
    <source>
        <dbReference type="Proteomes" id="UP000005019"/>
    </source>
</evidence>
<sequence length="268" mass="28849">MLRPFRVVSGAVRRHRDGRAAQSAAALALALLFALVPLVVLARQLTAWLPDALQFGAPLQAYLTGTLLPDEAGSSVVRHASRFVAKARRLSLADLLLLLGSAWVWVRTADHALNAMWSQRPHRKVRRTALIYLALPVLAPVALGVGAGLTLYLVTASLGLVDEPPWLKVLLLRAAAGVVTAGFLVLLYRTLPRATVSWGEAICGALVATGLLSVMQKGLSIYAGHMPAYAVVYGALATLPVFLMWLYLFWTIVLFGAALTAELNDRAR</sequence>
<dbReference type="PIRSF" id="PIRSF035875">
    <property type="entry name" value="RNase_BN"/>
    <property type="match status" value="1"/>
</dbReference>
<feature type="transmembrane region" description="Helical" evidence="6">
    <location>
        <begin position="166"/>
        <end position="188"/>
    </location>
</feature>
<dbReference type="STRING" id="1000565.METUNv1_02485"/>
<dbReference type="Pfam" id="PF03631">
    <property type="entry name" value="Virul_fac_BrkB"/>
    <property type="match status" value="1"/>
</dbReference>